<comment type="subcellular location">
    <subcellularLocation>
        <location evidence="1">Carboxysome</location>
    </subcellularLocation>
</comment>
<dbReference type="InterPro" id="IPR004992">
    <property type="entry name" value="EutN_CcmL"/>
</dbReference>
<sequence length="84" mass="8286">MMLGTVAGTVASTIRTPSLAGQTLVRVVVAAGHAEHTVVACNPLSAGPGDRVVIAHGAAARHALKLPGAAIDATVIAIVDPDKS</sequence>
<dbReference type="PANTHER" id="PTHR36539">
    <property type="entry name" value="ETHANOLAMINE UTILIZATION PROTEIN EUTN"/>
    <property type="match status" value="1"/>
</dbReference>
<evidence type="ECO:0000313" key="5">
    <source>
        <dbReference type="Proteomes" id="UP001500635"/>
    </source>
</evidence>
<evidence type="ECO:0000256" key="2">
    <source>
        <dbReference type="ARBA" id="ARBA00023669"/>
    </source>
</evidence>
<proteinExistence type="predicted"/>
<dbReference type="EMBL" id="BAABFR010000012">
    <property type="protein sequence ID" value="GAA4387394.1"/>
    <property type="molecule type" value="Genomic_DNA"/>
</dbReference>
<name>A0ABP8J9Q2_9ACTN</name>
<gene>
    <name evidence="4" type="ORF">GCM10023147_11770</name>
</gene>
<keyword evidence="2" id="KW-1282">Carboxysome</keyword>
<evidence type="ECO:0000313" key="4">
    <source>
        <dbReference type="EMBL" id="GAA4387394.1"/>
    </source>
</evidence>
<evidence type="ECO:0008006" key="6">
    <source>
        <dbReference type="Google" id="ProtNLM"/>
    </source>
</evidence>
<dbReference type="Proteomes" id="UP001500635">
    <property type="component" value="Unassembled WGS sequence"/>
</dbReference>
<keyword evidence="5" id="KW-1185">Reference proteome</keyword>
<dbReference type="Gene3D" id="2.40.50.220">
    <property type="entry name" value="EutN/Ccml"/>
    <property type="match status" value="1"/>
</dbReference>
<reference evidence="5" key="1">
    <citation type="journal article" date="2019" name="Int. J. Syst. Evol. Microbiol.">
        <title>The Global Catalogue of Microorganisms (GCM) 10K type strain sequencing project: providing services to taxonomists for standard genome sequencing and annotation.</title>
        <authorList>
            <consortium name="The Broad Institute Genomics Platform"/>
            <consortium name="The Broad Institute Genome Sequencing Center for Infectious Disease"/>
            <person name="Wu L."/>
            <person name="Ma J."/>
        </authorList>
    </citation>
    <scope>NUCLEOTIDE SEQUENCE [LARGE SCALE GENOMIC DNA]</scope>
    <source>
        <strain evidence="5">JCM 17688</strain>
    </source>
</reference>
<evidence type="ECO:0000256" key="3">
    <source>
        <dbReference type="ARBA" id="ARBA00024446"/>
    </source>
</evidence>
<keyword evidence="3" id="KW-1283">Bacterial microcompartment</keyword>
<organism evidence="4 5">
    <name type="scientific">Tsukamurella soli</name>
    <dbReference type="NCBI Taxonomy" id="644556"/>
    <lineage>
        <taxon>Bacteria</taxon>
        <taxon>Bacillati</taxon>
        <taxon>Actinomycetota</taxon>
        <taxon>Actinomycetes</taxon>
        <taxon>Mycobacteriales</taxon>
        <taxon>Tsukamurellaceae</taxon>
        <taxon>Tsukamurella</taxon>
    </lineage>
</organism>
<dbReference type="RefSeq" id="WP_344992255.1">
    <property type="nucleotide sequence ID" value="NZ_BAABFR010000012.1"/>
</dbReference>
<dbReference type="PROSITE" id="PS51932">
    <property type="entry name" value="BMV"/>
    <property type="match status" value="1"/>
</dbReference>
<dbReference type="SUPFAM" id="SSF159133">
    <property type="entry name" value="EutN/CcmL-like"/>
    <property type="match status" value="1"/>
</dbReference>
<protein>
    <recommendedName>
        <fullName evidence="6">Ethanolamine utilization protein EutN</fullName>
    </recommendedName>
</protein>
<accession>A0ABP8J9Q2</accession>
<dbReference type="PANTHER" id="PTHR36539:SF1">
    <property type="entry name" value="BACTERIAL MICROCOMPARTMENT SHELL VERTEX PROTEIN EUTN"/>
    <property type="match status" value="1"/>
</dbReference>
<evidence type="ECO:0000256" key="1">
    <source>
        <dbReference type="ARBA" id="ARBA00023587"/>
    </source>
</evidence>
<dbReference type="Pfam" id="PF03319">
    <property type="entry name" value="EutN_CcmL"/>
    <property type="match status" value="1"/>
</dbReference>
<dbReference type="InterPro" id="IPR036677">
    <property type="entry name" value="EutN_CcmL_sf"/>
</dbReference>
<comment type="caution">
    <text evidence="4">The sequence shown here is derived from an EMBL/GenBank/DDBJ whole genome shotgun (WGS) entry which is preliminary data.</text>
</comment>